<organism evidence="2 3">
    <name type="scientific">Phtheirospermum japonicum</name>
    <dbReference type="NCBI Taxonomy" id="374723"/>
    <lineage>
        <taxon>Eukaryota</taxon>
        <taxon>Viridiplantae</taxon>
        <taxon>Streptophyta</taxon>
        <taxon>Embryophyta</taxon>
        <taxon>Tracheophyta</taxon>
        <taxon>Spermatophyta</taxon>
        <taxon>Magnoliopsida</taxon>
        <taxon>eudicotyledons</taxon>
        <taxon>Gunneridae</taxon>
        <taxon>Pentapetalae</taxon>
        <taxon>asterids</taxon>
        <taxon>lamiids</taxon>
        <taxon>Lamiales</taxon>
        <taxon>Orobanchaceae</taxon>
        <taxon>Orobanchaceae incertae sedis</taxon>
        <taxon>Phtheirospermum</taxon>
    </lineage>
</organism>
<gene>
    <name evidence="2" type="ORF">PHJA_002261400</name>
</gene>
<proteinExistence type="predicted"/>
<name>A0A830CYE0_9LAMI</name>
<feature type="domain" description="Helitron helicase-like" evidence="1">
    <location>
        <begin position="388"/>
        <end position="537"/>
    </location>
</feature>
<reference evidence="2" key="1">
    <citation type="submission" date="2020-07" db="EMBL/GenBank/DDBJ databases">
        <title>Ethylene signaling mediates host invasion by parasitic plants.</title>
        <authorList>
            <person name="Yoshida S."/>
        </authorList>
    </citation>
    <scope>NUCLEOTIDE SEQUENCE</scope>
    <source>
        <strain evidence="2">Okayama</strain>
    </source>
</reference>
<dbReference type="Pfam" id="PF14214">
    <property type="entry name" value="Helitron_like_N"/>
    <property type="match status" value="1"/>
</dbReference>
<sequence>MDRKRKCSTLAIDVDIDSEQSKNNRFERYNILKSKKFERRKSRPAIFKTAHSHGQNVHPPIIPDNRCNEMFMPSDMSMEGNVETVSIDITLPDKVLRCSSDTYTIGSQIFNHESMSFSTTNPKQSSVVGDRLNITVGHGIALECVPTSSHLRRHYDGHSFGGPDIICPFCQAMMWDEERVTVSPRVGYPVFSICCKQGMIQLPPAPSTPDFLDDLLHPQSENLSLHLRKTLGLNGQTHHRLGSLLPLPGHNARYVQLYIYDTTNEVSNRISSVFGTTDVTTINRAIVEGLMMMLNECDEIAKAFRMARDRYKAGETEKMRLRLLNARGPNRKNYAPPDGSDIAALIVGDIGGGNGDRDVIVEHRTDGLKTNQHLASLIYAHAIPTIISVRRRWQFITDSFSATDEERLHYIRNNQKRLRLDMYKDVRDEMHQGDVQGKSIGKRVILPTSFTGSSRYLFQNYQDALAICRCYGLPDLFLTFTYNAQWDEQALQLIHGQRSEDRPDIIARVFKLKLAQLLNDLMKEAHFGKALAEWMMQENFVCARYGFTTPKLIMRLNLTLQDKTGKLEAVVFGTLAEKLSGYQLASSVISAGVQNDHLLEEVKAIINEEHIFNVGLTQQASNQVLLKYKVFAFLLKSTNPDKEIALMENEAMGSGATVEKSEENVTVTALSPVSCAIPEDLFVDESPAKKIKSS</sequence>
<accession>A0A830CYE0</accession>
<comment type="caution">
    <text evidence="2">The sequence shown here is derived from an EMBL/GenBank/DDBJ whole genome shotgun (WGS) entry which is preliminary data.</text>
</comment>
<evidence type="ECO:0000259" key="1">
    <source>
        <dbReference type="Pfam" id="PF14214"/>
    </source>
</evidence>
<protein>
    <recommendedName>
        <fullName evidence="1">Helitron helicase-like domain-containing protein</fullName>
    </recommendedName>
</protein>
<evidence type="ECO:0000313" key="2">
    <source>
        <dbReference type="EMBL" id="GFQ01175.1"/>
    </source>
</evidence>
<dbReference type="AlphaFoldDB" id="A0A830CYE0"/>
<evidence type="ECO:0000313" key="3">
    <source>
        <dbReference type="Proteomes" id="UP000653305"/>
    </source>
</evidence>
<dbReference type="Gene3D" id="2.40.50.140">
    <property type="entry name" value="Nucleic acid-binding proteins"/>
    <property type="match status" value="1"/>
</dbReference>
<dbReference type="SUPFAM" id="SSF50249">
    <property type="entry name" value="Nucleic acid-binding proteins"/>
    <property type="match status" value="1"/>
</dbReference>
<dbReference type="OrthoDB" id="911761at2759"/>
<dbReference type="InterPro" id="IPR012340">
    <property type="entry name" value="NA-bd_OB-fold"/>
</dbReference>
<keyword evidence="3" id="KW-1185">Reference proteome</keyword>
<dbReference type="EMBL" id="BMAC01000662">
    <property type="protein sequence ID" value="GFQ01175.1"/>
    <property type="molecule type" value="Genomic_DNA"/>
</dbReference>
<dbReference type="PANTHER" id="PTHR45786">
    <property type="entry name" value="DNA BINDING PROTEIN-LIKE"/>
    <property type="match status" value="1"/>
</dbReference>
<dbReference type="PANTHER" id="PTHR45786:SF74">
    <property type="entry name" value="ATP-DEPENDENT DNA HELICASE"/>
    <property type="match status" value="1"/>
</dbReference>
<dbReference type="InterPro" id="IPR025476">
    <property type="entry name" value="Helitron_helicase-like"/>
</dbReference>
<dbReference type="Proteomes" id="UP000653305">
    <property type="component" value="Unassembled WGS sequence"/>
</dbReference>